<proteinExistence type="predicted"/>
<dbReference type="AlphaFoldDB" id="A0A2R7Y4D6"/>
<reference evidence="1" key="2">
    <citation type="journal article" date="2018" name="Syst. Appl. Microbiol.">
        <title>A new symbiotic nanoarchaeote (Candidatus Nanoclepta minutus) and its host (Zestosphaera tikiterensis gen. nov., sp. nov.) from a New Zealand hot spring.</title>
        <authorList>
            <person name="St John E."/>
            <person name="Liu Y."/>
            <person name="Podar M."/>
            <person name="Stott M.B."/>
            <person name="Meneghin J."/>
            <person name="Chen Z."/>
            <person name="Lagutin K."/>
            <person name="Mitchell K."/>
            <person name="Reysenbach A.L."/>
        </authorList>
    </citation>
    <scope>NUCLEOTIDE SEQUENCE [LARGE SCALE GENOMIC DNA]</scope>
    <source>
        <strain evidence="1">NZ3</strain>
    </source>
</reference>
<dbReference type="EMBL" id="NBVN01000004">
    <property type="protein sequence ID" value="PUA32239.1"/>
    <property type="molecule type" value="Genomic_DNA"/>
</dbReference>
<evidence type="ECO:0000313" key="2">
    <source>
        <dbReference type="Proteomes" id="UP000244093"/>
    </source>
</evidence>
<accession>A0A2R7Y4D6</accession>
<evidence type="ECO:0000313" key="1">
    <source>
        <dbReference type="EMBL" id="PUA32239.1"/>
    </source>
</evidence>
<protein>
    <submittedName>
        <fullName evidence="1">Uncharacterized protein</fullName>
    </submittedName>
</protein>
<organism evidence="1 2">
    <name type="scientific">Zestosphaera tikiterensis</name>
    <dbReference type="NCBI Taxonomy" id="1973259"/>
    <lineage>
        <taxon>Archaea</taxon>
        <taxon>Thermoproteota</taxon>
        <taxon>Thermoprotei</taxon>
        <taxon>Desulfurococcales</taxon>
        <taxon>Desulfurococcaceae</taxon>
        <taxon>Zestosphaera</taxon>
    </lineage>
</organism>
<gene>
    <name evidence="1" type="ORF">B7O98_06110</name>
</gene>
<name>A0A2R7Y4D6_9CREN</name>
<reference evidence="1" key="1">
    <citation type="submission" date="2017-04" db="EMBL/GenBank/DDBJ databases">
        <authorList>
            <person name="Afonso C.L."/>
            <person name="Miller P.J."/>
            <person name="Scott M.A."/>
            <person name="Spackman E."/>
            <person name="Goraichik I."/>
            <person name="Dimitrov K.M."/>
            <person name="Suarez D.L."/>
            <person name="Swayne D.E."/>
        </authorList>
    </citation>
    <scope>NUCLEOTIDE SEQUENCE</scope>
    <source>
        <strain evidence="1">NZ3</strain>
    </source>
</reference>
<comment type="caution">
    <text evidence="1">The sequence shown here is derived from an EMBL/GenBank/DDBJ whole genome shotgun (WGS) entry which is preliminary data.</text>
</comment>
<dbReference type="Proteomes" id="UP000244093">
    <property type="component" value="Unassembled WGS sequence"/>
</dbReference>
<sequence>MIREYLKNEISNLKPAKISREVLENLYREIQHVLDWCLNNLMLDVCSHYIELLDDLASKLAKVRLAKSVDFTISEDSIDKEVINLSLGIVERYFKLTLKGFVDSEGYVAVVVKSSDLVVDGKHFSKGALTTLKIHKALLLEKLGYIDIVS</sequence>